<proteinExistence type="predicted"/>
<dbReference type="EMBL" id="QUTI01019274">
    <property type="protein sequence ID" value="RLO09769.1"/>
    <property type="molecule type" value="Genomic_DNA"/>
</dbReference>
<reference evidence="2 3" key="1">
    <citation type="journal article" date="2018" name="J. Invertebr. Pathol.">
        <title>New genotyping method for the causative agent of crayfish plague (Aphanomyces astaci) based on whole genome data.</title>
        <authorList>
            <person name="Minardi D."/>
            <person name="Studholme D.J."/>
            <person name="van der Giezen M."/>
            <person name="Pretto T."/>
            <person name="Oidtmann B."/>
        </authorList>
    </citation>
    <scope>NUCLEOTIDE SEQUENCE [LARGE SCALE GENOMIC DNA]</scope>
    <source>
        <strain evidence="2 3">KB13</strain>
    </source>
</reference>
<feature type="transmembrane region" description="Helical" evidence="1">
    <location>
        <begin position="421"/>
        <end position="442"/>
    </location>
</feature>
<sequence length="653" mass="72407">MPLLLHDTTMCYVLVKYGPPALKFLVSAMCVVLVLVDVTTNNWELNHTIGNANSMLNAVLNIASPAELTETFTFARGYSLDTTSNVGLYMLNFTLNKIHAHDNSMYVLTAESFLIDSPVDDICHLLKQSYPLPNYTDVGSTIKLGVIKDGVQYVRGYVVSNVIFGLGAPPPPESKHEDLVSLGYTPSRTDTDMRLTTPVTIPPPGTVVSTNVSMFQYFARAYCSGCDPIAVLGLDVCSVVTSYNASTRTLVVESSAAVLGNSHVLGLLIERSGVTMGSLYVRGFAVLFVTAVFATSQKTVRWTDGSTLTTWVKKLGHMLAPTLLRYPCRTFDFSYFCFNSDYFVVGYVVAVLLDEKTCNVYSRAMHSWNKNTAPSADSTWVFIRILAMNFRWMWLNCFFVKAIKWVVNFTTSTRYTGRNRLVAYLNFSSPGFVYIAGLILALRNHILDYGLADVAQVTSTQQNLDGIAVNMFNSTLMRGYPSLMMIMFVNLFIILTLDWVVNHTWWRHVSKNSLGRQLMYNSTSVIADVGFRFVNVPDYKGQVASMSARSLCTIQWFLTSQTIRFGLPEHPTVIRAMASKGLASAGQSQFNALGPTKRASIYQSDLEAGETNALLMVAQDQDGHIHLFNAMKSEMQALSLEVKVLADAKFQLA</sequence>
<gene>
    <name evidence="2" type="ORF">DYB28_004541</name>
</gene>
<accession>A0A9X8E5V4</accession>
<name>A0A9X8E5V4_APHAT</name>
<evidence type="ECO:0000313" key="3">
    <source>
        <dbReference type="Proteomes" id="UP000275652"/>
    </source>
</evidence>
<feature type="transmembrane region" description="Helical" evidence="1">
    <location>
        <begin position="480"/>
        <end position="501"/>
    </location>
</feature>
<keyword evidence="1" id="KW-0472">Membrane</keyword>
<dbReference type="AlphaFoldDB" id="A0A9X8E5V4"/>
<keyword evidence="1" id="KW-1133">Transmembrane helix</keyword>
<evidence type="ECO:0000256" key="1">
    <source>
        <dbReference type="SAM" id="Phobius"/>
    </source>
</evidence>
<organism evidence="2 3">
    <name type="scientific">Aphanomyces astaci</name>
    <name type="common">Crayfish plague agent</name>
    <dbReference type="NCBI Taxonomy" id="112090"/>
    <lineage>
        <taxon>Eukaryota</taxon>
        <taxon>Sar</taxon>
        <taxon>Stramenopiles</taxon>
        <taxon>Oomycota</taxon>
        <taxon>Saprolegniomycetes</taxon>
        <taxon>Saprolegniales</taxon>
        <taxon>Verrucalvaceae</taxon>
        <taxon>Aphanomyces</taxon>
    </lineage>
</organism>
<dbReference type="Proteomes" id="UP000275652">
    <property type="component" value="Unassembled WGS sequence"/>
</dbReference>
<keyword evidence="1" id="KW-0812">Transmembrane</keyword>
<evidence type="ECO:0000313" key="2">
    <source>
        <dbReference type="EMBL" id="RLO09769.1"/>
    </source>
</evidence>
<protein>
    <submittedName>
        <fullName evidence="2">Uncharacterized protein</fullName>
    </submittedName>
</protein>
<comment type="caution">
    <text evidence="2">The sequence shown here is derived from an EMBL/GenBank/DDBJ whole genome shotgun (WGS) entry which is preliminary data.</text>
</comment>